<organism evidence="1 2">
    <name type="scientific">Adhaeribacter pallidiroseus</name>
    <dbReference type="NCBI Taxonomy" id="2072847"/>
    <lineage>
        <taxon>Bacteria</taxon>
        <taxon>Pseudomonadati</taxon>
        <taxon>Bacteroidota</taxon>
        <taxon>Cytophagia</taxon>
        <taxon>Cytophagales</taxon>
        <taxon>Hymenobacteraceae</taxon>
        <taxon>Adhaeribacter</taxon>
    </lineage>
</organism>
<gene>
    <name evidence="1" type="ORF">AHMF7616_00806</name>
</gene>
<evidence type="ECO:0000313" key="2">
    <source>
        <dbReference type="Proteomes" id="UP000253919"/>
    </source>
</evidence>
<dbReference type="OrthoDB" id="853737at2"/>
<sequence length="122" mass="13922">MAATRNITQQIRFLFTAVTLLCVLLLNNQEITTYNLVAPKPISKSGSQLKQSAKKEKTVVKQKVTFEATTSYFVLPLVPFIQWLHPEFSTPVSKIPALLLQPRYFTYFFRILFGFVIIPNAP</sequence>
<evidence type="ECO:0000313" key="1">
    <source>
        <dbReference type="EMBL" id="RDC62215.1"/>
    </source>
</evidence>
<proteinExistence type="predicted"/>
<reference evidence="1 2" key="1">
    <citation type="submission" date="2018-04" db="EMBL/GenBank/DDBJ databases">
        <title>Adhaeribacter sp. HMF7616 genome sequencing and assembly.</title>
        <authorList>
            <person name="Kang H."/>
            <person name="Kang J."/>
            <person name="Cha I."/>
            <person name="Kim H."/>
            <person name="Joh K."/>
        </authorList>
    </citation>
    <scope>NUCLEOTIDE SEQUENCE [LARGE SCALE GENOMIC DNA]</scope>
    <source>
        <strain evidence="1 2">HMF7616</strain>
    </source>
</reference>
<dbReference type="Proteomes" id="UP000253919">
    <property type="component" value="Unassembled WGS sequence"/>
</dbReference>
<protein>
    <submittedName>
        <fullName evidence="1">Uncharacterized protein</fullName>
    </submittedName>
</protein>
<name>A0A369QF73_9BACT</name>
<dbReference type="RefSeq" id="WP_115371685.1">
    <property type="nucleotide sequence ID" value="NZ_QASA01000001.1"/>
</dbReference>
<accession>A0A369QF73</accession>
<dbReference type="EMBL" id="QASA01000001">
    <property type="protein sequence ID" value="RDC62215.1"/>
    <property type="molecule type" value="Genomic_DNA"/>
</dbReference>
<keyword evidence="2" id="KW-1185">Reference proteome</keyword>
<dbReference type="AlphaFoldDB" id="A0A369QF73"/>
<comment type="caution">
    <text evidence="1">The sequence shown here is derived from an EMBL/GenBank/DDBJ whole genome shotgun (WGS) entry which is preliminary data.</text>
</comment>